<dbReference type="GO" id="GO:0005109">
    <property type="term" value="F:frizzled binding"/>
    <property type="evidence" value="ECO:0007669"/>
    <property type="project" value="TreeGrafter"/>
</dbReference>
<evidence type="ECO:0000256" key="3">
    <source>
        <dbReference type="ARBA" id="ARBA00022473"/>
    </source>
</evidence>
<evidence type="ECO:0000256" key="8">
    <source>
        <dbReference type="ARBA" id="ARBA00023180"/>
    </source>
</evidence>
<dbReference type="CDD" id="cd19339">
    <property type="entry name" value="Wnt_Wnt7"/>
    <property type="match status" value="1"/>
</dbReference>
<dbReference type="Gene3D" id="3.30.2460.20">
    <property type="match status" value="1"/>
</dbReference>
<dbReference type="FunFam" id="3.30.2460.20:FF:000001">
    <property type="entry name" value="Wnt homolog"/>
    <property type="match status" value="1"/>
</dbReference>
<evidence type="ECO:0000313" key="11">
    <source>
        <dbReference type="EnsemblMetazoa" id="ACOM022638-PA.1"/>
    </source>
</evidence>
<dbReference type="GO" id="GO:0000902">
    <property type="term" value="P:cell morphogenesis"/>
    <property type="evidence" value="ECO:0007669"/>
    <property type="project" value="UniProtKB-ARBA"/>
</dbReference>
<keyword evidence="8" id="KW-0325">Glycoprotein</keyword>
<dbReference type="GO" id="GO:0060560">
    <property type="term" value="P:developmental growth involved in morphogenesis"/>
    <property type="evidence" value="ECO:0007669"/>
    <property type="project" value="UniProtKB-ARBA"/>
</dbReference>
<comment type="subcellular location">
    <subcellularLocation>
        <location evidence="1 10">Secreted</location>
        <location evidence="1 10">Extracellular space</location>
        <location evidence="1 10">Extracellular matrix</location>
    </subcellularLocation>
</comment>
<keyword evidence="3 10" id="KW-0217">Developmental protein</keyword>
<dbReference type="PANTHER" id="PTHR12027:SF112">
    <property type="entry name" value="PROTEIN WNT-2"/>
    <property type="match status" value="1"/>
</dbReference>
<dbReference type="InterPro" id="IPR005817">
    <property type="entry name" value="Wnt"/>
</dbReference>
<comment type="similarity">
    <text evidence="2 10">Belongs to the Wnt family.</text>
</comment>
<evidence type="ECO:0000256" key="7">
    <source>
        <dbReference type="ARBA" id="ARBA00023157"/>
    </source>
</evidence>
<evidence type="ECO:0000256" key="6">
    <source>
        <dbReference type="ARBA" id="ARBA00022687"/>
    </source>
</evidence>
<dbReference type="GO" id="GO:0007517">
    <property type="term" value="P:muscle organ development"/>
    <property type="evidence" value="ECO:0007669"/>
    <property type="project" value="UniProtKB-ARBA"/>
</dbReference>
<dbReference type="PANTHER" id="PTHR12027">
    <property type="entry name" value="WNT RELATED"/>
    <property type="match status" value="1"/>
</dbReference>
<dbReference type="GO" id="GO:0046330">
    <property type="term" value="P:positive regulation of JNK cascade"/>
    <property type="evidence" value="ECO:0007669"/>
    <property type="project" value="TreeGrafter"/>
</dbReference>
<evidence type="ECO:0000256" key="9">
    <source>
        <dbReference type="ARBA" id="ARBA00023288"/>
    </source>
</evidence>
<evidence type="ECO:0000256" key="2">
    <source>
        <dbReference type="ARBA" id="ARBA00005683"/>
    </source>
</evidence>
<evidence type="ECO:0000256" key="10">
    <source>
        <dbReference type="RuleBase" id="RU003500"/>
    </source>
</evidence>
<dbReference type="GO" id="GO:0005125">
    <property type="term" value="F:cytokine activity"/>
    <property type="evidence" value="ECO:0007669"/>
    <property type="project" value="TreeGrafter"/>
</dbReference>
<dbReference type="InterPro" id="IPR043158">
    <property type="entry name" value="Wnt_C"/>
</dbReference>
<reference evidence="11" key="1">
    <citation type="submission" date="2022-08" db="UniProtKB">
        <authorList>
            <consortium name="EnsemblMetazoa"/>
        </authorList>
    </citation>
    <scope>IDENTIFICATION</scope>
</reference>
<dbReference type="Pfam" id="PF00110">
    <property type="entry name" value="wnt"/>
    <property type="match status" value="1"/>
</dbReference>
<keyword evidence="7" id="KW-1015">Disulfide bond</keyword>
<dbReference type="AlphaFoldDB" id="A0A8W7NYC3"/>
<keyword evidence="5" id="KW-0272">Extracellular matrix</keyword>
<protein>
    <recommendedName>
        <fullName evidence="10">Protein Wnt</fullName>
    </recommendedName>
</protein>
<proteinExistence type="inferred from homology"/>
<accession>A0A8W7NYC3</accession>
<dbReference type="SMART" id="SM00097">
    <property type="entry name" value="WNT1"/>
    <property type="match status" value="1"/>
</dbReference>
<evidence type="ECO:0000256" key="5">
    <source>
        <dbReference type="ARBA" id="ARBA00022530"/>
    </source>
</evidence>
<dbReference type="InterPro" id="IPR018161">
    <property type="entry name" value="Wnt_CS"/>
</dbReference>
<organism evidence="11">
    <name type="scientific">Anopheles coluzzii</name>
    <name type="common">African malaria mosquito</name>
    <dbReference type="NCBI Taxonomy" id="1518534"/>
    <lineage>
        <taxon>Eukaryota</taxon>
        <taxon>Metazoa</taxon>
        <taxon>Ecdysozoa</taxon>
        <taxon>Arthropoda</taxon>
        <taxon>Hexapoda</taxon>
        <taxon>Insecta</taxon>
        <taxon>Pterygota</taxon>
        <taxon>Neoptera</taxon>
        <taxon>Endopterygota</taxon>
        <taxon>Diptera</taxon>
        <taxon>Nematocera</taxon>
        <taxon>Culicoidea</taxon>
        <taxon>Culicidae</taxon>
        <taxon>Anophelinae</taxon>
        <taxon>Anopheles</taxon>
    </lineage>
</organism>
<dbReference type="GO" id="GO:0060070">
    <property type="term" value="P:canonical Wnt signaling pathway"/>
    <property type="evidence" value="ECO:0007669"/>
    <property type="project" value="TreeGrafter"/>
</dbReference>
<dbReference type="VEuPathDB" id="VectorBase:ACON2_031872"/>
<dbReference type="PRINTS" id="PR01349">
    <property type="entry name" value="WNTPROTEIN"/>
</dbReference>
<dbReference type="EnsemblMetazoa" id="ACOM022638-RA">
    <property type="protein sequence ID" value="ACOM022638-PA.1"/>
    <property type="gene ID" value="ACOM022638"/>
</dbReference>
<comment type="function">
    <text evidence="10">Ligand for members of the frizzled family of seven transmembrane receptors.</text>
</comment>
<evidence type="ECO:0000256" key="4">
    <source>
        <dbReference type="ARBA" id="ARBA00022525"/>
    </source>
</evidence>
<dbReference type="GO" id="GO:0030182">
    <property type="term" value="P:neuron differentiation"/>
    <property type="evidence" value="ECO:0007669"/>
    <property type="project" value="TreeGrafter"/>
</dbReference>
<keyword evidence="9" id="KW-0449">Lipoprotein</keyword>
<evidence type="ECO:0000256" key="1">
    <source>
        <dbReference type="ARBA" id="ARBA00004498"/>
    </source>
</evidence>
<dbReference type="PROSITE" id="PS00246">
    <property type="entry name" value="WNT1"/>
    <property type="match status" value="1"/>
</dbReference>
<dbReference type="Proteomes" id="UP000075882">
    <property type="component" value="Unassembled WGS sequence"/>
</dbReference>
<dbReference type="GO" id="GO:0045165">
    <property type="term" value="P:cell fate commitment"/>
    <property type="evidence" value="ECO:0007669"/>
    <property type="project" value="TreeGrafter"/>
</dbReference>
<keyword evidence="4" id="KW-0964">Secreted</keyword>
<sequence>LERKAIQCFCKQRDKMRNVAATLFVILTVFKIRAAKCFVSTVLCSRMPGLTQTQRQICTESSDAVVSLASGQWIGASECQKQFHGHRWNCTHVWNTDMFGQIVVIGSREAAYTYAITSAGAVYSITTACAKGNITTCGCDMNQKIFSSSESENWKWGGCSVDIGYGMRFAKKFLDAREIENDNRSLMNMHNNRVGRKLVKLLLRTECKCHGVSGSCAMKTCWKSLPSFHVIGDAMMKKYRKAKLVHGINIRNNQPQLVLKRKVNKPLLKNGKTLGDSQIPKRTELVYLEPSPNYCERNISIGVLGTADRNCNRTSQSIDHCDLLCCGRGYNTHQIERTWQCNCKFKWCCTVTCDVCSERKEAYTCK</sequence>
<dbReference type="GO" id="GO:0005615">
    <property type="term" value="C:extracellular space"/>
    <property type="evidence" value="ECO:0007669"/>
    <property type="project" value="TreeGrafter"/>
</dbReference>
<keyword evidence="6 10" id="KW-0879">Wnt signaling pathway</keyword>
<name>A0A8W7NYC3_ANOCL</name>